<reference evidence="3" key="1">
    <citation type="journal article" date="2014" name="Int. J. Syst. Evol. Microbiol.">
        <title>Complete genome sequence of Corynebacterium casei LMG S-19264T (=DSM 44701T), isolated from a smear-ripened cheese.</title>
        <authorList>
            <consortium name="US DOE Joint Genome Institute (JGI-PGF)"/>
            <person name="Walter F."/>
            <person name="Albersmeier A."/>
            <person name="Kalinowski J."/>
            <person name="Ruckert C."/>
        </authorList>
    </citation>
    <scope>NUCLEOTIDE SEQUENCE</scope>
    <source>
        <strain evidence="3">CGMCC 1.15322</strain>
    </source>
</reference>
<proteinExistence type="predicted"/>
<dbReference type="InterPro" id="IPR014004">
    <property type="entry name" value="Transpt-assoc_nodulatn_dom_bac"/>
</dbReference>
<feature type="domain" description="BON" evidence="2">
    <location>
        <begin position="58"/>
        <end position="126"/>
    </location>
</feature>
<feature type="compositionally biased region" description="Polar residues" evidence="1">
    <location>
        <begin position="42"/>
        <end position="52"/>
    </location>
</feature>
<accession>A0A916SF19</accession>
<comment type="caution">
    <text evidence="3">The sequence shown here is derived from an EMBL/GenBank/DDBJ whole genome shotgun (WGS) entry which is preliminary data.</text>
</comment>
<protein>
    <recommendedName>
        <fullName evidence="2">BON domain-containing protein</fullName>
    </recommendedName>
</protein>
<evidence type="ECO:0000313" key="4">
    <source>
        <dbReference type="Proteomes" id="UP000620596"/>
    </source>
</evidence>
<reference evidence="3" key="2">
    <citation type="submission" date="2020-09" db="EMBL/GenBank/DDBJ databases">
        <authorList>
            <person name="Sun Q."/>
            <person name="Zhou Y."/>
        </authorList>
    </citation>
    <scope>NUCLEOTIDE SEQUENCE</scope>
    <source>
        <strain evidence="3">CGMCC 1.15322</strain>
    </source>
</reference>
<dbReference type="InterPro" id="IPR007055">
    <property type="entry name" value="BON_dom"/>
</dbReference>
<dbReference type="AlphaFoldDB" id="A0A916SF19"/>
<evidence type="ECO:0000313" key="3">
    <source>
        <dbReference type="EMBL" id="GGA94113.1"/>
    </source>
</evidence>
<dbReference type="EMBL" id="BMIG01000004">
    <property type="protein sequence ID" value="GGA94113.1"/>
    <property type="molecule type" value="Genomic_DNA"/>
</dbReference>
<keyword evidence="4" id="KW-1185">Reference proteome</keyword>
<dbReference type="SMART" id="SM00749">
    <property type="entry name" value="BON"/>
    <property type="match status" value="1"/>
</dbReference>
<dbReference type="InterPro" id="IPR051686">
    <property type="entry name" value="Lipoprotein_DolP"/>
</dbReference>
<dbReference type="Proteomes" id="UP000620596">
    <property type="component" value="Unassembled WGS sequence"/>
</dbReference>
<feature type="region of interest" description="Disordered" evidence="1">
    <location>
        <begin position="32"/>
        <end position="52"/>
    </location>
</feature>
<gene>
    <name evidence="3" type="ORF">GCM10011496_13970</name>
</gene>
<evidence type="ECO:0000259" key="2">
    <source>
        <dbReference type="PROSITE" id="PS50914"/>
    </source>
</evidence>
<dbReference type="PROSITE" id="PS50914">
    <property type="entry name" value="BON"/>
    <property type="match status" value="1"/>
</dbReference>
<organism evidence="3 4">
    <name type="scientific">Polaromonas eurypsychrophila</name>
    <dbReference type="NCBI Taxonomy" id="1614635"/>
    <lineage>
        <taxon>Bacteria</taxon>
        <taxon>Pseudomonadati</taxon>
        <taxon>Pseudomonadota</taxon>
        <taxon>Betaproteobacteria</taxon>
        <taxon>Burkholderiales</taxon>
        <taxon>Comamonadaceae</taxon>
        <taxon>Polaromonas</taxon>
    </lineage>
</organism>
<name>A0A916SF19_9BURK</name>
<dbReference type="PANTHER" id="PTHR34606:SF15">
    <property type="entry name" value="BON DOMAIN-CONTAINING PROTEIN"/>
    <property type="match status" value="1"/>
</dbReference>
<dbReference type="PANTHER" id="PTHR34606">
    <property type="entry name" value="BON DOMAIN-CONTAINING PROTEIN"/>
    <property type="match status" value="1"/>
</dbReference>
<dbReference type="Gene3D" id="3.30.1340.30">
    <property type="match status" value="1"/>
</dbReference>
<evidence type="ECO:0000256" key="1">
    <source>
        <dbReference type="SAM" id="MobiDB-lite"/>
    </source>
</evidence>
<sequence>MAACGKTDDGKTVGQSIDSGIAKIGEASKDAGKAMKDATKDAQASGSQASTTMGEKIDDAIITTSVNASFAKDADLSAIKINVDTKDGVVTLNGPAPTAVAKDKATVLAKQVKGVASVNNQLVIKAS</sequence>
<dbReference type="Pfam" id="PF04972">
    <property type="entry name" value="BON"/>
    <property type="match status" value="1"/>
</dbReference>